<sequence length="118" mass="12557">EAAAELRALAERLQAPVALTINAKGLLPRGHALSIGSTQSLAVTRALVREADVVLAVGTELGETDYDVVFDDGFAIDGKLIRVDIDAQQVMRNFRPDVAIAADAKLVLAALDHRLATR</sequence>
<dbReference type="PANTHER" id="PTHR18968">
    <property type="entry name" value="THIAMINE PYROPHOSPHATE ENZYMES"/>
    <property type="match status" value="1"/>
</dbReference>
<dbReference type="GO" id="GO:0009099">
    <property type="term" value="P:L-valine biosynthetic process"/>
    <property type="evidence" value="ECO:0007669"/>
    <property type="project" value="TreeGrafter"/>
</dbReference>
<dbReference type="GO" id="GO:0005948">
    <property type="term" value="C:acetolactate synthase complex"/>
    <property type="evidence" value="ECO:0007669"/>
    <property type="project" value="TreeGrafter"/>
</dbReference>
<dbReference type="SUPFAM" id="SSF52467">
    <property type="entry name" value="DHS-like NAD/FAD-binding domain"/>
    <property type="match status" value="1"/>
</dbReference>
<organism evidence="3 4">
    <name type="scientific">Caballeronia mineralivorans PML1(12)</name>
    <dbReference type="NCBI Taxonomy" id="908627"/>
    <lineage>
        <taxon>Bacteria</taxon>
        <taxon>Pseudomonadati</taxon>
        <taxon>Pseudomonadota</taxon>
        <taxon>Betaproteobacteria</taxon>
        <taxon>Burkholderiales</taxon>
        <taxon>Burkholderiaceae</taxon>
        <taxon>Caballeronia</taxon>
    </lineage>
</organism>
<dbReference type="InterPro" id="IPR012000">
    <property type="entry name" value="Thiamin_PyroP_enz_cen_dom"/>
</dbReference>
<proteinExistence type="inferred from homology"/>
<protein>
    <recommendedName>
        <fullName evidence="2">Thiamine pyrophosphate enzyme central domain-containing protein</fullName>
    </recommendedName>
</protein>
<dbReference type="GO" id="GO:0000287">
    <property type="term" value="F:magnesium ion binding"/>
    <property type="evidence" value="ECO:0007669"/>
    <property type="project" value="InterPro"/>
</dbReference>
<accession>A0A0J1CHP7</accession>
<feature type="non-terminal residue" evidence="3">
    <location>
        <position position="1"/>
    </location>
</feature>
<reference evidence="3 4" key="1">
    <citation type="journal article" date="2015" name="Genome Announc.">
        <title>Draft Genome Sequence of Burkholderia sp. Strain PML1(12), an Ectomycorrhizosphere-Inhabiting Bacterium with Effective Mineral-Weathering Ability.</title>
        <authorList>
            <person name="Uroz S."/>
            <person name="Oger P."/>
        </authorList>
    </citation>
    <scope>NUCLEOTIDE SEQUENCE [LARGE SCALE GENOMIC DNA]</scope>
    <source>
        <strain evidence="4">PML1(12)</strain>
    </source>
</reference>
<dbReference type="Pfam" id="PF00205">
    <property type="entry name" value="TPP_enzyme_M"/>
    <property type="match status" value="1"/>
</dbReference>
<dbReference type="GO" id="GO:0009097">
    <property type="term" value="P:isoleucine biosynthetic process"/>
    <property type="evidence" value="ECO:0007669"/>
    <property type="project" value="TreeGrafter"/>
</dbReference>
<dbReference type="Proteomes" id="UP000035963">
    <property type="component" value="Unassembled WGS sequence"/>
</dbReference>
<dbReference type="GO" id="GO:0030976">
    <property type="term" value="F:thiamine pyrophosphate binding"/>
    <property type="evidence" value="ECO:0007669"/>
    <property type="project" value="InterPro"/>
</dbReference>
<name>A0A0J1CHP7_9BURK</name>
<dbReference type="PATRIC" id="fig|908627.4.peg.9634"/>
<dbReference type="Gene3D" id="3.40.50.1220">
    <property type="entry name" value="TPP-binding domain"/>
    <property type="match status" value="1"/>
</dbReference>
<feature type="non-terminal residue" evidence="3">
    <location>
        <position position="118"/>
    </location>
</feature>
<comment type="caution">
    <text evidence="3">The sequence shown here is derived from an EMBL/GenBank/DDBJ whole genome shotgun (WGS) entry which is preliminary data.</text>
</comment>
<dbReference type="GO" id="GO:0050660">
    <property type="term" value="F:flavin adenine dinucleotide binding"/>
    <property type="evidence" value="ECO:0007669"/>
    <property type="project" value="TreeGrafter"/>
</dbReference>
<gene>
    <name evidence="3" type="ORF">EOS_42835</name>
</gene>
<evidence type="ECO:0000313" key="4">
    <source>
        <dbReference type="Proteomes" id="UP000035963"/>
    </source>
</evidence>
<dbReference type="EMBL" id="AEJF01000323">
    <property type="protein sequence ID" value="KLU20172.1"/>
    <property type="molecule type" value="Genomic_DNA"/>
</dbReference>
<dbReference type="GO" id="GO:0003984">
    <property type="term" value="F:acetolactate synthase activity"/>
    <property type="evidence" value="ECO:0007669"/>
    <property type="project" value="TreeGrafter"/>
</dbReference>
<feature type="domain" description="Thiamine pyrophosphate enzyme central" evidence="2">
    <location>
        <begin position="1"/>
        <end position="111"/>
    </location>
</feature>
<comment type="similarity">
    <text evidence="1">Belongs to the TPP enzyme family.</text>
</comment>
<dbReference type="InterPro" id="IPR029035">
    <property type="entry name" value="DHS-like_NAD/FAD-binding_dom"/>
</dbReference>
<dbReference type="PANTHER" id="PTHR18968:SF13">
    <property type="entry name" value="ACETOLACTATE SYNTHASE CATALYTIC SUBUNIT, MITOCHONDRIAL"/>
    <property type="match status" value="1"/>
</dbReference>
<dbReference type="AlphaFoldDB" id="A0A0J1CHP7"/>
<evidence type="ECO:0000313" key="3">
    <source>
        <dbReference type="EMBL" id="KLU20172.1"/>
    </source>
</evidence>
<dbReference type="InterPro" id="IPR045229">
    <property type="entry name" value="TPP_enz"/>
</dbReference>
<evidence type="ECO:0000259" key="2">
    <source>
        <dbReference type="Pfam" id="PF00205"/>
    </source>
</evidence>
<evidence type="ECO:0000256" key="1">
    <source>
        <dbReference type="ARBA" id="ARBA00007812"/>
    </source>
</evidence>
<keyword evidence="4" id="KW-1185">Reference proteome</keyword>